<dbReference type="Proteomes" id="UP000494040">
    <property type="component" value="Unassembled WGS sequence"/>
</dbReference>
<accession>A0A8I6S6S6</accession>
<evidence type="ECO:0000259" key="7">
    <source>
        <dbReference type="Pfam" id="PF17681"/>
    </source>
</evidence>
<evidence type="ECO:0000256" key="1">
    <source>
        <dbReference type="ARBA" id="ARBA00010337"/>
    </source>
</evidence>
<protein>
    <recommendedName>
        <fullName evidence="5">Gamma-tubulin complex component</fullName>
    </recommendedName>
</protein>
<keyword evidence="3 5" id="KW-0493">Microtubule</keyword>
<evidence type="ECO:0000256" key="2">
    <source>
        <dbReference type="ARBA" id="ARBA00022490"/>
    </source>
</evidence>
<proteinExistence type="inferred from homology"/>
<keyword evidence="9" id="KW-1185">Reference proteome</keyword>
<feature type="domain" description="Gamma tubulin complex component protein N-terminal" evidence="7">
    <location>
        <begin position="77"/>
        <end position="367"/>
    </location>
</feature>
<dbReference type="Pfam" id="PF04130">
    <property type="entry name" value="GCP_C_terminal"/>
    <property type="match status" value="1"/>
</dbReference>
<dbReference type="GO" id="GO:0000278">
    <property type="term" value="P:mitotic cell cycle"/>
    <property type="evidence" value="ECO:0007669"/>
    <property type="project" value="TreeGrafter"/>
</dbReference>
<dbReference type="AlphaFoldDB" id="A0A8I6S6S6"/>
<evidence type="ECO:0000256" key="5">
    <source>
        <dbReference type="RuleBase" id="RU363050"/>
    </source>
</evidence>
<evidence type="ECO:0000256" key="4">
    <source>
        <dbReference type="ARBA" id="ARBA00023212"/>
    </source>
</evidence>
<evidence type="ECO:0000313" key="9">
    <source>
        <dbReference type="Proteomes" id="UP000494040"/>
    </source>
</evidence>
<sequence>MSGITSAEIPQLCTRLEKAMEEAKKKKKFSGEYGIELTEWRAERPFLNLDFVSEFEGRRQSDEEVDNQCTENSMIEPLLTAFLGGQTDFIVAHNLPVGSTERTISINANADPVNKEFSLKCISLAVYYSSLAKFVEDNYFISQGRVNAALASGIDTILHDYQSFIIAVEKAHRKRKLTLHELWYQIQDISETLRVLVDLTNKINESEARGAATLTILHEFTSHLTISNLEKKICIALTSEAAVSFMESVQKWVFNGEIYDPYDEFMVMEYFTSKDEWKKVEYYWEKKYQIRKTRVPSFLQHLEIQILNSGKYLNVIKECVSSERDFKLAPIKELVYQSNELDLGYASVINEAYIHASKHLLSYMLKEYKIKERIISLKRYFLLEQGDFVVQLLDTCDGELSKETSDILPSRLTTLVEMAIRIPSTNDDNYRDEIRMSLQKLTLSEQVNKILSEKSDEIEIQNTEKYEMTGYESFTLHIDCKWPISLVLHSKVLSSYQMLFRHLFYCKYIERMLCRVWLLNQPIRGLPFLESRTYSSAHALRYKMMIFLENVEYYMMEVAIETHWMEFMQYFDNAPNIDDLIAEHWNFLDRSLKDCLLGDYELFRIFREILSCCLEFGTFTIRMRKIHMEADSDMTDSDSSQLEGIKSLTETEKYPTFSQRIDQLTNEFETNLSKFYIALQETSSNDTSSKLIKLFFRLKPFFQKDED</sequence>
<dbReference type="GeneID" id="106672003"/>
<dbReference type="Gene3D" id="1.20.120.1900">
    <property type="entry name" value="Gamma-tubulin complex, C-terminal domain"/>
    <property type="match status" value="1"/>
</dbReference>
<organism evidence="8 9">
    <name type="scientific">Cimex lectularius</name>
    <name type="common">Bed bug</name>
    <name type="synonym">Acanthia lectularia</name>
    <dbReference type="NCBI Taxonomy" id="79782"/>
    <lineage>
        <taxon>Eukaryota</taxon>
        <taxon>Metazoa</taxon>
        <taxon>Ecdysozoa</taxon>
        <taxon>Arthropoda</taxon>
        <taxon>Hexapoda</taxon>
        <taxon>Insecta</taxon>
        <taxon>Pterygota</taxon>
        <taxon>Neoptera</taxon>
        <taxon>Paraneoptera</taxon>
        <taxon>Hemiptera</taxon>
        <taxon>Heteroptera</taxon>
        <taxon>Panheteroptera</taxon>
        <taxon>Cimicomorpha</taxon>
        <taxon>Cimicidae</taxon>
        <taxon>Cimex</taxon>
    </lineage>
</organism>
<keyword evidence="4 5" id="KW-0206">Cytoskeleton</keyword>
<reference evidence="8" key="1">
    <citation type="submission" date="2022-01" db="UniProtKB">
        <authorList>
            <consortium name="EnsemblMetazoa"/>
        </authorList>
    </citation>
    <scope>IDENTIFICATION</scope>
</reference>
<dbReference type="GO" id="GO:0000930">
    <property type="term" value="C:gamma-tubulin complex"/>
    <property type="evidence" value="ECO:0007669"/>
    <property type="project" value="TreeGrafter"/>
</dbReference>
<dbReference type="OMA" id="GCSFANC"/>
<dbReference type="GO" id="GO:0031122">
    <property type="term" value="P:cytoplasmic microtubule organization"/>
    <property type="evidence" value="ECO:0007669"/>
    <property type="project" value="TreeGrafter"/>
</dbReference>
<dbReference type="GO" id="GO:0000922">
    <property type="term" value="C:spindle pole"/>
    <property type="evidence" value="ECO:0007669"/>
    <property type="project" value="InterPro"/>
</dbReference>
<evidence type="ECO:0000259" key="6">
    <source>
        <dbReference type="Pfam" id="PF04130"/>
    </source>
</evidence>
<comment type="subcellular location">
    <subcellularLocation>
        <location evidence="5">Cytoplasm</location>
        <location evidence="5">Cytoskeleton</location>
        <location evidence="5">Microtubule organizing center</location>
    </subcellularLocation>
</comment>
<dbReference type="GO" id="GO:0051321">
    <property type="term" value="P:meiotic cell cycle"/>
    <property type="evidence" value="ECO:0007669"/>
    <property type="project" value="TreeGrafter"/>
</dbReference>
<keyword evidence="2 5" id="KW-0963">Cytoplasm</keyword>
<dbReference type="InterPro" id="IPR007259">
    <property type="entry name" value="GCP"/>
</dbReference>
<dbReference type="PANTHER" id="PTHR19302:SF13">
    <property type="entry name" value="GAMMA-TUBULIN COMPLEX COMPONENT 2"/>
    <property type="match status" value="1"/>
</dbReference>
<dbReference type="OrthoDB" id="2192946at2759"/>
<feature type="domain" description="Gamma tubulin complex component C-terminal" evidence="6">
    <location>
        <begin position="372"/>
        <end position="698"/>
    </location>
</feature>
<comment type="similarity">
    <text evidence="1 5">Belongs to the TUBGCP family.</text>
</comment>
<dbReference type="RefSeq" id="XP_014258535.1">
    <property type="nucleotide sequence ID" value="XM_014403049.1"/>
</dbReference>
<dbReference type="GO" id="GO:0051225">
    <property type="term" value="P:spindle assembly"/>
    <property type="evidence" value="ECO:0007669"/>
    <property type="project" value="TreeGrafter"/>
</dbReference>
<dbReference type="InterPro" id="IPR040457">
    <property type="entry name" value="GCP_C"/>
</dbReference>
<dbReference type="PANTHER" id="PTHR19302">
    <property type="entry name" value="GAMMA TUBULIN COMPLEX PROTEIN"/>
    <property type="match status" value="1"/>
</dbReference>
<dbReference type="Pfam" id="PF17681">
    <property type="entry name" value="GCP_N_terminal"/>
    <property type="match status" value="1"/>
</dbReference>
<dbReference type="GO" id="GO:0007020">
    <property type="term" value="P:microtubule nucleation"/>
    <property type="evidence" value="ECO:0007669"/>
    <property type="project" value="InterPro"/>
</dbReference>
<dbReference type="GO" id="GO:0051011">
    <property type="term" value="F:microtubule minus-end binding"/>
    <property type="evidence" value="ECO:0007669"/>
    <property type="project" value="TreeGrafter"/>
</dbReference>
<evidence type="ECO:0000313" key="8">
    <source>
        <dbReference type="EnsemblMetazoa" id="XP_014258535.1"/>
    </source>
</evidence>
<evidence type="ECO:0000256" key="3">
    <source>
        <dbReference type="ARBA" id="ARBA00022701"/>
    </source>
</evidence>
<dbReference type="GO" id="GO:0043015">
    <property type="term" value="F:gamma-tubulin binding"/>
    <property type="evidence" value="ECO:0007669"/>
    <property type="project" value="InterPro"/>
</dbReference>
<dbReference type="KEGG" id="clec:106672003"/>
<dbReference type="InterPro" id="IPR042241">
    <property type="entry name" value="GCP_C_sf"/>
</dbReference>
<dbReference type="InterPro" id="IPR041470">
    <property type="entry name" value="GCP_N"/>
</dbReference>
<name>A0A8I6S6S6_CIMLE</name>
<dbReference type="EnsemblMetazoa" id="XM_014403049.1">
    <property type="protein sequence ID" value="XP_014258535.1"/>
    <property type="gene ID" value="LOC106672003"/>
</dbReference>
<dbReference type="GO" id="GO:0005874">
    <property type="term" value="C:microtubule"/>
    <property type="evidence" value="ECO:0007669"/>
    <property type="project" value="UniProtKB-KW"/>
</dbReference>